<protein>
    <submittedName>
        <fullName evidence="4">PKD domain-containing protein</fullName>
    </submittedName>
</protein>
<dbReference type="InterPro" id="IPR045430">
    <property type="entry name" value="EAD1"/>
</dbReference>
<feature type="transmembrane region" description="Helical" evidence="2">
    <location>
        <begin position="188"/>
        <end position="208"/>
    </location>
</feature>
<proteinExistence type="predicted"/>
<name>A0A937UW14_9ACTN</name>
<dbReference type="PROSITE" id="PS50093">
    <property type="entry name" value="PKD"/>
    <property type="match status" value="1"/>
</dbReference>
<evidence type="ECO:0000256" key="1">
    <source>
        <dbReference type="SAM" id="MobiDB-lite"/>
    </source>
</evidence>
<keyword evidence="2" id="KW-1133">Transmembrane helix</keyword>
<dbReference type="InterPro" id="IPR000601">
    <property type="entry name" value="PKD_dom"/>
</dbReference>
<dbReference type="Pfam" id="PF19955">
    <property type="entry name" value="EAD1"/>
    <property type="match status" value="1"/>
</dbReference>
<sequence>MAGENHTGSMGDRPPPTPVATGGGEDRRRTAKDTGASNRDAGASSSHEGLALLVADGATDPTTGDRRDQAAGRGFTPTEITALAEAFPNASAASHLLRSVGFPPSRIPDWHVSDATEFWSEVGKRVADGVLLDGRARILAAAHARYPANRGFLLGDGGHRQRAGARASRSEGFLARVPRGLRDVRQSAVTALAVVVVVVALVAAVWTFSAHGNDAPPASTPQASATPAPAVTMTPPTPGPTTIPHPGPGVVPDRVGPDTRTTIESPTPTDGGHKPTRPPTAGLTVSPASGDAPLTVTADGSGSTPGSNPLAGYRFSVGDDVRTPADGQASVTYEFSVAGTYVVSLTVTDSAGTASAPVTASVTVTGPPSMTAPALVSPPDKTVYTVPDTVTFGWNAVPGASGYRLETEATDGENWQPNETFDVADTSMRYSWPGWQKFRWRVSALAPDGTQGPPSEWRELYNNPS</sequence>
<feature type="domain" description="PKD" evidence="3">
    <location>
        <begin position="279"/>
        <end position="369"/>
    </location>
</feature>
<dbReference type="InterPro" id="IPR017868">
    <property type="entry name" value="Filamin/ABP280_repeat-like"/>
</dbReference>
<dbReference type="InterPro" id="IPR022409">
    <property type="entry name" value="PKD/Chitinase_dom"/>
</dbReference>
<dbReference type="SMART" id="SM00089">
    <property type="entry name" value="PKD"/>
    <property type="match status" value="1"/>
</dbReference>
<dbReference type="PROSITE" id="PS50194">
    <property type="entry name" value="FILAMIN_REPEAT"/>
    <property type="match status" value="1"/>
</dbReference>
<feature type="region of interest" description="Disordered" evidence="1">
    <location>
        <begin position="213"/>
        <end position="311"/>
    </location>
</feature>
<evidence type="ECO:0000313" key="5">
    <source>
        <dbReference type="Proteomes" id="UP000604475"/>
    </source>
</evidence>
<organism evidence="4 5">
    <name type="scientific">Frankia nepalensis</name>
    <dbReference type="NCBI Taxonomy" id="1836974"/>
    <lineage>
        <taxon>Bacteria</taxon>
        <taxon>Bacillati</taxon>
        <taxon>Actinomycetota</taxon>
        <taxon>Actinomycetes</taxon>
        <taxon>Frankiales</taxon>
        <taxon>Frankiaceae</taxon>
        <taxon>Frankia</taxon>
    </lineage>
</organism>
<dbReference type="Gene3D" id="2.60.40.10">
    <property type="entry name" value="Immunoglobulins"/>
    <property type="match status" value="2"/>
</dbReference>
<dbReference type="Proteomes" id="UP000604475">
    <property type="component" value="Unassembled WGS sequence"/>
</dbReference>
<gene>
    <name evidence="4" type="ORF">I7412_38235</name>
</gene>
<dbReference type="SUPFAM" id="SSF49299">
    <property type="entry name" value="PKD domain"/>
    <property type="match status" value="1"/>
</dbReference>
<evidence type="ECO:0000313" key="4">
    <source>
        <dbReference type="EMBL" id="MBL7632896.1"/>
    </source>
</evidence>
<dbReference type="InterPro" id="IPR013783">
    <property type="entry name" value="Ig-like_fold"/>
</dbReference>
<dbReference type="CDD" id="cd00146">
    <property type="entry name" value="PKD"/>
    <property type="match status" value="1"/>
</dbReference>
<dbReference type="Pfam" id="PF18911">
    <property type="entry name" value="PKD_4"/>
    <property type="match status" value="1"/>
</dbReference>
<feature type="compositionally biased region" description="Polar residues" evidence="1">
    <location>
        <begin position="259"/>
        <end position="268"/>
    </location>
</feature>
<feature type="region of interest" description="Disordered" evidence="1">
    <location>
        <begin position="446"/>
        <end position="465"/>
    </location>
</feature>
<dbReference type="GO" id="GO:0005975">
    <property type="term" value="P:carbohydrate metabolic process"/>
    <property type="evidence" value="ECO:0007669"/>
    <property type="project" value="UniProtKB-ARBA"/>
</dbReference>
<feature type="compositionally biased region" description="Pro residues" evidence="1">
    <location>
        <begin position="235"/>
        <end position="249"/>
    </location>
</feature>
<comment type="caution">
    <text evidence="4">The sequence shown here is derived from an EMBL/GenBank/DDBJ whole genome shotgun (WGS) entry which is preliminary data.</text>
</comment>
<accession>A0A937UW14</accession>
<feature type="compositionally biased region" description="Low complexity" evidence="1">
    <location>
        <begin position="215"/>
        <end position="234"/>
    </location>
</feature>
<dbReference type="EMBL" id="JAEACQ010000355">
    <property type="protein sequence ID" value="MBL7632896.1"/>
    <property type="molecule type" value="Genomic_DNA"/>
</dbReference>
<keyword evidence="5" id="KW-1185">Reference proteome</keyword>
<feature type="compositionally biased region" description="Polar residues" evidence="1">
    <location>
        <begin position="298"/>
        <end position="307"/>
    </location>
</feature>
<feature type="region of interest" description="Disordered" evidence="1">
    <location>
        <begin position="1"/>
        <end position="49"/>
    </location>
</feature>
<keyword evidence="2" id="KW-0472">Membrane</keyword>
<dbReference type="RefSeq" id="WP_203006596.1">
    <property type="nucleotide sequence ID" value="NZ_JADWYU010000379.1"/>
</dbReference>
<evidence type="ECO:0000259" key="3">
    <source>
        <dbReference type="PROSITE" id="PS50093"/>
    </source>
</evidence>
<evidence type="ECO:0000256" key="2">
    <source>
        <dbReference type="SAM" id="Phobius"/>
    </source>
</evidence>
<keyword evidence="2" id="KW-0812">Transmembrane</keyword>
<dbReference type="InterPro" id="IPR035986">
    <property type="entry name" value="PKD_dom_sf"/>
</dbReference>
<reference evidence="4" key="1">
    <citation type="submission" date="2020-12" db="EMBL/GenBank/DDBJ databases">
        <title>Genomic characterization of non-nitrogen-fixing Frankia strains.</title>
        <authorList>
            <person name="Carlos-Shanley C."/>
            <person name="Guerra T."/>
            <person name="Hahn D."/>
        </authorList>
    </citation>
    <scope>NUCLEOTIDE SEQUENCE</scope>
    <source>
        <strain evidence="4">CN6</strain>
    </source>
</reference>
<dbReference type="AlphaFoldDB" id="A0A937UW14"/>